<evidence type="ECO:0008006" key="8">
    <source>
        <dbReference type="Google" id="ProtNLM"/>
    </source>
</evidence>
<dbReference type="InterPro" id="IPR016181">
    <property type="entry name" value="Acyl_CoA_acyltransferase"/>
</dbReference>
<dbReference type="Proteomes" id="UP001221413">
    <property type="component" value="Unassembled WGS sequence"/>
</dbReference>
<evidence type="ECO:0000313" key="6">
    <source>
        <dbReference type="EMBL" id="KAJ6265060.1"/>
    </source>
</evidence>
<evidence type="ECO:0000259" key="5">
    <source>
        <dbReference type="PROSITE" id="PS51186"/>
    </source>
</evidence>
<dbReference type="SMART" id="SM00360">
    <property type="entry name" value="RRM"/>
    <property type="match status" value="2"/>
</dbReference>
<dbReference type="InterPro" id="IPR000182">
    <property type="entry name" value="GNAT_dom"/>
</dbReference>
<feature type="domain" description="RRM" evidence="4">
    <location>
        <begin position="240"/>
        <end position="330"/>
    </location>
</feature>
<dbReference type="SUPFAM" id="SSF54928">
    <property type="entry name" value="RNA-binding domain, RBD"/>
    <property type="match status" value="1"/>
</dbReference>
<dbReference type="InterPro" id="IPR000504">
    <property type="entry name" value="RRM_dom"/>
</dbReference>
<keyword evidence="1 2" id="KW-0694">RNA-binding</keyword>
<dbReference type="PANTHER" id="PTHR48025:SF1">
    <property type="entry name" value="RRM DOMAIN-CONTAINING PROTEIN"/>
    <property type="match status" value="1"/>
</dbReference>
<evidence type="ECO:0000256" key="3">
    <source>
        <dbReference type="SAM" id="MobiDB-lite"/>
    </source>
</evidence>
<feature type="domain" description="N-acetyltransferase" evidence="5">
    <location>
        <begin position="436"/>
        <end position="594"/>
    </location>
</feature>
<protein>
    <recommendedName>
        <fullName evidence="8">RRM domain-containing protein</fullName>
    </recommendedName>
</protein>
<dbReference type="AlphaFoldDB" id="A0AAD6NNY8"/>
<proteinExistence type="predicted"/>
<name>A0AAD6NNY8_DREDA</name>
<feature type="region of interest" description="Disordered" evidence="3">
    <location>
        <begin position="185"/>
        <end position="225"/>
    </location>
</feature>
<evidence type="ECO:0000313" key="7">
    <source>
        <dbReference type="Proteomes" id="UP001221413"/>
    </source>
</evidence>
<dbReference type="Gene3D" id="3.30.70.330">
    <property type="match status" value="2"/>
</dbReference>
<dbReference type="PANTHER" id="PTHR48025">
    <property type="entry name" value="OS02G0815200 PROTEIN"/>
    <property type="match status" value="1"/>
</dbReference>
<reference evidence="6" key="1">
    <citation type="submission" date="2023-01" db="EMBL/GenBank/DDBJ databases">
        <title>The chitinases involved in constricting ring structure development in the nematode-trapping fungus Drechslerella dactyloides.</title>
        <authorList>
            <person name="Wang R."/>
            <person name="Zhang L."/>
            <person name="Tang P."/>
            <person name="Li S."/>
            <person name="Liang L."/>
        </authorList>
    </citation>
    <scope>NUCLEOTIDE SEQUENCE</scope>
    <source>
        <strain evidence="6">YMF1.00031</strain>
    </source>
</reference>
<dbReference type="GO" id="GO:0003729">
    <property type="term" value="F:mRNA binding"/>
    <property type="evidence" value="ECO:0007669"/>
    <property type="project" value="TreeGrafter"/>
</dbReference>
<feature type="region of interest" description="Disordered" evidence="3">
    <location>
        <begin position="1"/>
        <end position="31"/>
    </location>
</feature>
<dbReference type="InterPro" id="IPR012677">
    <property type="entry name" value="Nucleotide-bd_a/b_plait_sf"/>
</dbReference>
<comment type="caution">
    <text evidence="6">The sequence shown here is derived from an EMBL/GenBank/DDBJ whole genome shotgun (WGS) entry which is preliminary data.</text>
</comment>
<dbReference type="InterPro" id="IPR050502">
    <property type="entry name" value="Euk_RNA-bind_prot"/>
</dbReference>
<dbReference type="GO" id="GO:0016747">
    <property type="term" value="F:acyltransferase activity, transferring groups other than amino-acyl groups"/>
    <property type="evidence" value="ECO:0007669"/>
    <property type="project" value="InterPro"/>
</dbReference>
<evidence type="ECO:0000256" key="2">
    <source>
        <dbReference type="PROSITE-ProRule" id="PRU00176"/>
    </source>
</evidence>
<evidence type="ECO:0000256" key="1">
    <source>
        <dbReference type="ARBA" id="ARBA00022884"/>
    </source>
</evidence>
<accession>A0AAD6NNY8</accession>
<evidence type="ECO:0000259" key="4">
    <source>
        <dbReference type="PROSITE" id="PS50102"/>
    </source>
</evidence>
<feature type="compositionally biased region" description="Polar residues" evidence="3">
    <location>
        <begin position="187"/>
        <end position="202"/>
    </location>
</feature>
<sequence length="594" mass="66654">MQSSYENHPNGDAAVAGTLASTPNGAAQTPHRHIKPLKSHFATDWRNQKSPSGFPPRHQPPYLGSRGKAPGWNRWIQKTAEYRYEEPDASYSREAWKATEEGRRLYFGNLDWQIRAADVALWLEGAGYNLKVVDMPAKMDEGIKRPLFCFVEFYTVEETEAVRAALGGHTMRGRPVKIDYSKGTHTRAASISHAQEPQTPSKVQVEVETGSPKAHSSHKMDNTPAAEVKNTPMGGIPESARLFVGGLPHVENINELEDLVRELFLGFHVESLSDIMSPKKPKFMQHESNHINTSYCFVDLANVAEAKMAVRFLNKRETSWGAARVNFAAGGVEGKLKYRGYENNQPKQHEQNQQEEAVGCEIRIDDSMASENKPFVRPVDPAKDAAALFVVCQKTVGPELRLGTPNSIAPYIWEVPYIRLCPEHCFVVDDGYGAAVGYVVCAPDNRTFAKRFREEYIPSLESLDPILKEPPIEPPADWGEDLTLGVLQCLYNPEDLLHSVCPRLLEEYPAHLHIDILPEYQRMGFGTQLMENLWAKLRQDKVAGVHLIMDSRNIDAERFYLAIGYNRFDEVVGGSASGELGKDVNNNLWMVKRL</sequence>
<keyword evidence="7" id="KW-1185">Reference proteome</keyword>
<feature type="domain" description="RRM" evidence="4">
    <location>
        <begin position="103"/>
        <end position="183"/>
    </location>
</feature>
<dbReference type="SUPFAM" id="SSF55729">
    <property type="entry name" value="Acyl-CoA N-acyltransferases (Nat)"/>
    <property type="match status" value="1"/>
</dbReference>
<dbReference type="Gene3D" id="3.40.630.30">
    <property type="match status" value="1"/>
</dbReference>
<dbReference type="CDD" id="cd04301">
    <property type="entry name" value="NAT_SF"/>
    <property type="match status" value="1"/>
</dbReference>
<dbReference type="InterPro" id="IPR035979">
    <property type="entry name" value="RBD_domain_sf"/>
</dbReference>
<dbReference type="Pfam" id="PF00583">
    <property type="entry name" value="Acetyltransf_1"/>
    <property type="match status" value="1"/>
</dbReference>
<dbReference type="CDD" id="cd00590">
    <property type="entry name" value="RRM_SF"/>
    <property type="match status" value="2"/>
</dbReference>
<dbReference type="PROSITE" id="PS50102">
    <property type="entry name" value="RRM"/>
    <property type="match status" value="2"/>
</dbReference>
<feature type="region of interest" description="Disordered" evidence="3">
    <location>
        <begin position="45"/>
        <end position="65"/>
    </location>
</feature>
<gene>
    <name evidence="6" type="ORF">Dda_1215</name>
</gene>
<dbReference type="EMBL" id="JAQGDS010000001">
    <property type="protein sequence ID" value="KAJ6265060.1"/>
    <property type="molecule type" value="Genomic_DNA"/>
</dbReference>
<dbReference type="PROSITE" id="PS51186">
    <property type="entry name" value="GNAT"/>
    <property type="match status" value="1"/>
</dbReference>
<organism evidence="6 7">
    <name type="scientific">Drechslerella dactyloides</name>
    <name type="common">Nematode-trapping fungus</name>
    <name type="synonym">Arthrobotrys dactyloides</name>
    <dbReference type="NCBI Taxonomy" id="74499"/>
    <lineage>
        <taxon>Eukaryota</taxon>
        <taxon>Fungi</taxon>
        <taxon>Dikarya</taxon>
        <taxon>Ascomycota</taxon>
        <taxon>Pezizomycotina</taxon>
        <taxon>Orbiliomycetes</taxon>
        <taxon>Orbiliales</taxon>
        <taxon>Orbiliaceae</taxon>
        <taxon>Drechslerella</taxon>
    </lineage>
</organism>